<dbReference type="GO" id="GO:0016020">
    <property type="term" value="C:membrane"/>
    <property type="evidence" value="ECO:0007669"/>
    <property type="project" value="UniProtKB-SubCell"/>
</dbReference>
<feature type="domain" description="Integral membrane bound transporter" evidence="9">
    <location>
        <begin position="767"/>
        <end position="894"/>
    </location>
</feature>
<evidence type="ECO:0000256" key="4">
    <source>
        <dbReference type="ARBA" id="ARBA00023136"/>
    </source>
</evidence>
<feature type="transmembrane region" description="Helical" evidence="6">
    <location>
        <begin position="790"/>
        <end position="810"/>
    </location>
</feature>
<feature type="transmembrane region" description="Helical" evidence="6">
    <location>
        <begin position="203"/>
        <end position="223"/>
    </location>
</feature>
<keyword evidence="4 6" id="KW-0472">Membrane</keyword>
<feature type="transmembrane region" description="Helical" evidence="6">
    <location>
        <begin position="734"/>
        <end position="756"/>
    </location>
</feature>
<proteinExistence type="predicted"/>
<sequence>MADDAEDTNQRTSKPSLHIRIQSTAPRNDSANRTEVDPSPFTEPSPGESIRVGSAKEKTSDDSELPTRDSSKARLSFSLKLPQKLQWISGNWSWSKWKPALRGALAAWISLVIFVIPTTGNVMGQAAFLIVIGNEQLHFSFCSASFFSPPCDPFMAVVEREFIILLFVGLGSAWVCLGLKLADLSRSVHVSNVTIASVATGEYLETAPSIIIAIFMFFGSAFYMYIRARQGPGPFLFGCIIGCLAMDIAFTSAVLFPYPYYQIILATMLPLVFHSAVALSVSALVFPSSVSTLFTTRLGNVLLSLADAIRQHREHLSADVTCPNFSAAPITAAVNKAEGELVQLTTVHRLLRLDIIYSRIPPTEYSEIHQLARRMVVMANGMGVYYTLIDPTRERFPGTPAPSIAGTPTIPTPSPSRAASPDAPKHRRRHRSSSPSGTSSPHRPHRLHHHKHSSQYVHHNHHNILHNSLLHVAHSRHHRKESAVGVFESHRFLDLEATRLSHPYSERYTARATEFLSASCQDLLLVCETVLCESFDWLLHIREHRFKFWMSTEEKDRIQKGRIQKYQELLRRLVRELDEFTTKKRLSVLEPYRAIFGSPSDGPTYEDAPPHRYLFHCYVYQYHLMRFSDTLQALLEEITRLETERKHPMLWFPSLKLTKLAFWSTWEFSDDVGGEDENPGLSTSCSGRVIPGIDNTVVRDLGQAVRRDPDALPPRNAFEAIVDRLYRMVASLSYGNALFAIKAGALTVILTLPILLKSSVEFAYRNKLVWAIFMAQSTLARFHGDTVFSIVARVFSTFVGGIIGIVMWYISTGSGQGNPYGLAAVGFVCFPVFFFVRLYWPVAPMMSIILFVTAGLVVGYSYQDTHLVSPSSPGWGFDVAWRRFVLVTIGVLAAGIFSFLPPSTTIRSYQRRVLATTVVQLGTIYCASVSFASNRKADEPALIVQSLLAIRRKLKRSLMVKENVTYELSLRGRWPAERYQKILDIQLQLTYLLSHLLSVIEELEPIWVQAFLKRTRLLDPDFEGDVLAVISLISTTLKTGIPLPQVTPCPLLNRFIERHHGFGVVQESEDELGLPKNITIETLESLQYLTFCVGISTVFAIVTRLDRLMMATKELVGEQYHIDGMGLPLHYSRRPTGIDMGSPTLSLRQG</sequence>
<feature type="compositionally biased region" description="Basic and acidic residues" evidence="5">
    <location>
        <begin position="54"/>
        <end position="69"/>
    </location>
</feature>
<feature type="transmembrane region" description="Helical" evidence="6">
    <location>
        <begin position="846"/>
        <end position="863"/>
    </location>
</feature>
<feature type="region of interest" description="Disordered" evidence="5">
    <location>
        <begin position="1"/>
        <end position="69"/>
    </location>
</feature>
<dbReference type="InterPro" id="IPR049453">
    <property type="entry name" value="Memb_transporter_dom"/>
</dbReference>
<organism evidence="10 11">
    <name type="scientific">Scleroderma citrinum Foug A</name>
    <dbReference type="NCBI Taxonomy" id="1036808"/>
    <lineage>
        <taxon>Eukaryota</taxon>
        <taxon>Fungi</taxon>
        <taxon>Dikarya</taxon>
        <taxon>Basidiomycota</taxon>
        <taxon>Agaricomycotina</taxon>
        <taxon>Agaricomycetes</taxon>
        <taxon>Agaricomycetidae</taxon>
        <taxon>Boletales</taxon>
        <taxon>Sclerodermatineae</taxon>
        <taxon>Sclerodermataceae</taxon>
        <taxon>Scleroderma</taxon>
    </lineage>
</organism>
<reference evidence="10 11" key="1">
    <citation type="submission" date="2014-04" db="EMBL/GenBank/DDBJ databases">
        <authorList>
            <consortium name="DOE Joint Genome Institute"/>
            <person name="Kuo A."/>
            <person name="Kohler A."/>
            <person name="Nagy L.G."/>
            <person name="Floudas D."/>
            <person name="Copeland A."/>
            <person name="Barry K.W."/>
            <person name="Cichocki N."/>
            <person name="Veneault-Fourrey C."/>
            <person name="LaButti K."/>
            <person name="Lindquist E.A."/>
            <person name="Lipzen A."/>
            <person name="Lundell T."/>
            <person name="Morin E."/>
            <person name="Murat C."/>
            <person name="Sun H."/>
            <person name="Tunlid A."/>
            <person name="Henrissat B."/>
            <person name="Grigoriev I.V."/>
            <person name="Hibbett D.S."/>
            <person name="Martin F."/>
            <person name="Nordberg H.P."/>
            <person name="Cantor M.N."/>
            <person name="Hua S.X."/>
        </authorList>
    </citation>
    <scope>NUCLEOTIDE SEQUENCE [LARGE SCALE GENOMIC DNA]</scope>
    <source>
        <strain evidence="10 11">Foug A</strain>
    </source>
</reference>
<feature type="compositionally biased region" description="Low complexity" evidence="5">
    <location>
        <begin position="397"/>
        <end position="421"/>
    </location>
</feature>
<dbReference type="OrthoDB" id="2274698at2759"/>
<feature type="transmembrane region" description="Helical" evidence="6">
    <location>
        <begin position="235"/>
        <end position="256"/>
    </location>
</feature>
<dbReference type="Pfam" id="PF13515">
    <property type="entry name" value="FUSC_2"/>
    <property type="match status" value="1"/>
</dbReference>
<dbReference type="AlphaFoldDB" id="A0A0C3D419"/>
<feature type="transmembrane region" description="Helical" evidence="6">
    <location>
        <begin position="822"/>
        <end position="840"/>
    </location>
</feature>
<protein>
    <recommendedName>
        <fullName evidence="12">DUF2421 domain-containing protein</fullName>
    </recommendedName>
</protein>
<evidence type="ECO:0000256" key="1">
    <source>
        <dbReference type="ARBA" id="ARBA00004141"/>
    </source>
</evidence>
<feature type="domain" description="Putative ER transporter 6TM N-terminal" evidence="8">
    <location>
        <begin position="87"/>
        <end position="590"/>
    </location>
</feature>
<comment type="subcellular location">
    <subcellularLocation>
        <location evidence="1">Membrane</location>
        <topology evidence="1">Multi-pass membrane protein</topology>
    </subcellularLocation>
</comment>
<evidence type="ECO:0000256" key="5">
    <source>
        <dbReference type="SAM" id="MobiDB-lite"/>
    </source>
</evidence>
<keyword evidence="3 6" id="KW-1133">Transmembrane helix</keyword>
<feature type="region of interest" description="Disordered" evidence="5">
    <location>
        <begin position="397"/>
        <end position="456"/>
    </location>
</feature>
<evidence type="ECO:0000256" key="6">
    <source>
        <dbReference type="SAM" id="Phobius"/>
    </source>
</evidence>
<dbReference type="PANTHER" id="PTHR37994">
    <property type="entry name" value="ARAE_2_N DOMAIN-CONTAINING PROTEIN-RELATED"/>
    <property type="match status" value="1"/>
</dbReference>
<dbReference type="InterPro" id="IPR018823">
    <property type="entry name" value="ArAE_2_N"/>
</dbReference>
<feature type="domain" description="DUF2421" evidence="7">
    <location>
        <begin position="906"/>
        <end position="1120"/>
    </location>
</feature>
<dbReference type="InParanoid" id="A0A0C3D419"/>
<reference evidence="11" key="2">
    <citation type="submission" date="2015-01" db="EMBL/GenBank/DDBJ databases">
        <title>Evolutionary Origins and Diversification of the Mycorrhizal Mutualists.</title>
        <authorList>
            <consortium name="DOE Joint Genome Institute"/>
            <consortium name="Mycorrhizal Genomics Consortium"/>
            <person name="Kohler A."/>
            <person name="Kuo A."/>
            <person name="Nagy L.G."/>
            <person name="Floudas D."/>
            <person name="Copeland A."/>
            <person name="Barry K.W."/>
            <person name="Cichocki N."/>
            <person name="Veneault-Fourrey C."/>
            <person name="LaButti K."/>
            <person name="Lindquist E.A."/>
            <person name="Lipzen A."/>
            <person name="Lundell T."/>
            <person name="Morin E."/>
            <person name="Murat C."/>
            <person name="Riley R."/>
            <person name="Ohm R."/>
            <person name="Sun H."/>
            <person name="Tunlid A."/>
            <person name="Henrissat B."/>
            <person name="Grigoriev I.V."/>
            <person name="Hibbett D.S."/>
            <person name="Martin F."/>
        </authorList>
    </citation>
    <scope>NUCLEOTIDE SEQUENCE [LARGE SCALE GENOMIC DNA]</scope>
    <source>
        <strain evidence="11">Foug A</strain>
    </source>
</reference>
<feature type="compositionally biased region" description="Polar residues" evidence="5">
    <location>
        <begin position="10"/>
        <end position="29"/>
    </location>
</feature>
<dbReference type="InterPro" id="IPR018820">
    <property type="entry name" value="BRE4-related_DUF2421"/>
</dbReference>
<gene>
    <name evidence="10" type="ORF">SCLCIDRAFT_143977</name>
</gene>
<evidence type="ECO:0000313" key="11">
    <source>
        <dbReference type="Proteomes" id="UP000053989"/>
    </source>
</evidence>
<evidence type="ECO:0000256" key="2">
    <source>
        <dbReference type="ARBA" id="ARBA00022692"/>
    </source>
</evidence>
<dbReference type="EMBL" id="KN822283">
    <property type="protein sequence ID" value="KIM51129.1"/>
    <property type="molecule type" value="Genomic_DNA"/>
</dbReference>
<feature type="transmembrane region" description="Helical" evidence="6">
    <location>
        <begin position="263"/>
        <end position="286"/>
    </location>
</feature>
<dbReference type="STRING" id="1036808.A0A0C3D419"/>
<feature type="transmembrane region" description="Helical" evidence="6">
    <location>
        <begin position="884"/>
        <end position="901"/>
    </location>
</feature>
<keyword evidence="2 6" id="KW-0812">Transmembrane</keyword>
<keyword evidence="11" id="KW-1185">Reference proteome</keyword>
<evidence type="ECO:0000259" key="9">
    <source>
        <dbReference type="Pfam" id="PF13515"/>
    </source>
</evidence>
<feature type="transmembrane region" description="Helical" evidence="6">
    <location>
        <begin position="105"/>
        <end position="131"/>
    </location>
</feature>
<evidence type="ECO:0008006" key="12">
    <source>
        <dbReference type="Google" id="ProtNLM"/>
    </source>
</evidence>
<evidence type="ECO:0000256" key="3">
    <source>
        <dbReference type="ARBA" id="ARBA00022989"/>
    </source>
</evidence>
<dbReference type="Pfam" id="PF10337">
    <property type="entry name" value="ArAE_2_N"/>
    <property type="match status" value="1"/>
</dbReference>
<accession>A0A0C3D419</accession>
<feature type="compositionally biased region" description="Basic residues" evidence="5">
    <location>
        <begin position="442"/>
        <end position="456"/>
    </location>
</feature>
<evidence type="ECO:0000259" key="7">
    <source>
        <dbReference type="Pfam" id="PF10334"/>
    </source>
</evidence>
<feature type="transmembrane region" description="Helical" evidence="6">
    <location>
        <begin position="162"/>
        <end position="182"/>
    </location>
</feature>
<dbReference type="HOGENOM" id="CLU_003918_2_0_1"/>
<dbReference type="Proteomes" id="UP000053989">
    <property type="component" value="Unassembled WGS sequence"/>
</dbReference>
<dbReference type="Pfam" id="PF10334">
    <property type="entry name" value="BRE4"/>
    <property type="match status" value="1"/>
</dbReference>
<evidence type="ECO:0000259" key="8">
    <source>
        <dbReference type="Pfam" id="PF10337"/>
    </source>
</evidence>
<name>A0A0C3D419_9AGAM</name>
<dbReference type="PANTHER" id="PTHR37994:SF1">
    <property type="entry name" value="ER TRANSPORTER 6TM N-TERMINAL DOMAIN-CONTAINING PROTEIN"/>
    <property type="match status" value="1"/>
</dbReference>
<evidence type="ECO:0000313" key="10">
    <source>
        <dbReference type="EMBL" id="KIM51129.1"/>
    </source>
</evidence>